<proteinExistence type="predicted"/>
<dbReference type="EMBL" id="BAAAZX010000002">
    <property type="protein sequence ID" value="GAA3981585.1"/>
    <property type="molecule type" value="Genomic_DNA"/>
</dbReference>
<evidence type="ECO:0000313" key="2">
    <source>
        <dbReference type="Proteomes" id="UP001500456"/>
    </source>
</evidence>
<evidence type="ECO:0000313" key="1">
    <source>
        <dbReference type="EMBL" id="GAA3981585.1"/>
    </source>
</evidence>
<dbReference type="Proteomes" id="UP001500456">
    <property type="component" value="Unassembled WGS sequence"/>
</dbReference>
<dbReference type="Gene3D" id="1.25.40.10">
    <property type="entry name" value="Tetratricopeptide repeat domain"/>
    <property type="match status" value="1"/>
</dbReference>
<sequence>MPVTTEQPELREQLFAAWGRGDSGGFLRLCARHADTIDRAFRSWATVPEEIRADNRAVTDWANALAAIANALEALGNPGPWEVLNPPDSGFPRWSSLFAEARELGEDAEFAASSARLRALLADMDDVTGPYVDDLAAKVYGMLGTNALHLDSLREAYEHTEEALRRCRASGDHEGVVIYTENLDALDTLLQAGAGTLAGRELLDTRQRLAKAQGLSDTGRFTASNEFATRLYEEVQGSPAHAGSRYLGKICGLLGLNHFRLGDPAAAQRYTREALAHCEHRADRVGIRIYTENLKVIARDGAPSQG</sequence>
<dbReference type="InterPro" id="IPR011990">
    <property type="entry name" value="TPR-like_helical_dom_sf"/>
</dbReference>
<organism evidence="1 2">
    <name type="scientific">Streptomyces plumbiresistens</name>
    <dbReference type="NCBI Taxonomy" id="511811"/>
    <lineage>
        <taxon>Bacteria</taxon>
        <taxon>Bacillati</taxon>
        <taxon>Actinomycetota</taxon>
        <taxon>Actinomycetes</taxon>
        <taxon>Kitasatosporales</taxon>
        <taxon>Streptomycetaceae</taxon>
        <taxon>Streptomyces</taxon>
    </lineage>
</organism>
<keyword evidence="2" id="KW-1185">Reference proteome</keyword>
<evidence type="ECO:0008006" key="3">
    <source>
        <dbReference type="Google" id="ProtNLM"/>
    </source>
</evidence>
<gene>
    <name evidence="1" type="ORF">GCM10022232_12220</name>
</gene>
<comment type="caution">
    <text evidence="1">The sequence shown here is derived from an EMBL/GenBank/DDBJ whole genome shotgun (WGS) entry which is preliminary data.</text>
</comment>
<accession>A0ABP7QFC7</accession>
<name>A0ABP7QFC7_9ACTN</name>
<protein>
    <recommendedName>
        <fullName evidence="3">Tetratricopeptide repeat protein</fullName>
    </recommendedName>
</protein>
<reference evidence="2" key="1">
    <citation type="journal article" date="2019" name="Int. J. Syst. Evol. Microbiol.">
        <title>The Global Catalogue of Microorganisms (GCM) 10K type strain sequencing project: providing services to taxonomists for standard genome sequencing and annotation.</title>
        <authorList>
            <consortium name="The Broad Institute Genomics Platform"/>
            <consortium name="The Broad Institute Genome Sequencing Center for Infectious Disease"/>
            <person name="Wu L."/>
            <person name="Ma J."/>
        </authorList>
    </citation>
    <scope>NUCLEOTIDE SEQUENCE [LARGE SCALE GENOMIC DNA]</scope>
    <source>
        <strain evidence="2">JCM 16924</strain>
    </source>
</reference>